<name>A0A8J2WUD7_9STRA</name>
<gene>
    <name evidence="2" type="ORF">PECAL_1P23680</name>
</gene>
<reference evidence="2" key="1">
    <citation type="submission" date="2021-11" db="EMBL/GenBank/DDBJ databases">
        <authorList>
            <consortium name="Genoscope - CEA"/>
            <person name="William W."/>
        </authorList>
    </citation>
    <scope>NUCLEOTIDE SEQUENCE</scope>
</reference>
<dbReference type="PANTHER" id="PTHR28106">
    <property type="entry name" value="MITOCHONDRIAL ATPASE COMPLEX SUBUNIT ATP10"/>
    <property type="match status" value="1"/>
</dbReference>
<dbReference type="GO" id="GO:0033615">
    <property type="term" value="P:mitochondrial proton-transporting ATP synthase complex assembly"/>
    <property type="evidence" value="ECO:0007669"/>
    <property type="project" value="TreeGrafter"/>
</dbReference>
<dbReference type="EMBL" id="CAKKNE010000001">
    <property type="protein sequence ID" value="CAH0365905.1"/>
    <property type="molecule type" value="Genomic_DNA"/>
</dbReference>
<keyword evidence="3" id="KW-1185">Reference proteome</keyword>
<dbReference type="Pfam" id="PF05176">
    <property type="entry name" value="ATP-synt_10"/>
    <property type="match status" value="1"/>
</dbReference>
<organism evidence="2 3">
    <name type="scientific">Pelagomonas calceolata</name>
    <dbReference type="NCBI Taxonomy" id="35677"/>
    <lineage>
        <taxon>Eukaryota</taxon>
        <taxon>Sar</taxon>
        <taxon>Stramenopiles</taxon>
        <taxon>Ochrophyta</taxon>
        <taxon>Pelagophyceae</taxon>
        <taxon>Pelagomonadales</taxon>
        <taxon>Pelagomonadaceae</taxon>
        <taxon>Pelagomonas</taxon>
    </lineage>
</organism>
<accession>A0A8J2WUD7</accession>
<dbReference type="OrthoDB" id="17089at2759"/>
<evidence type="ECO:0000313" key="3">
    <source>
        <dbReference type="Proteomes" id="UP000789595"/>
    </source>
</evidence>
<dbReference type="GO" id="GO:0005743">
    <property type="term" value="C:mitochondrial inner membrane"/>
    <property type="evidence" value="ECO:0007669"/>
    <property type="project" value="TreeGrafter"/>
</dbReference>
<dbReference type="AlphaFoldDB" id="A0A8J2WUD7"/>
<dbReference type="InterPro" id="IPR007849">
    <property type="entry name" value="ATP10"/>
</dbReference>
<sequence length="323" mass="36614">MLRRTVVLIRRAQAPLARYGRQSSTRRELSFAEELMQHRKTQGKTIAARREDGAVAFPNFDAVDVDGTAVAFPALLKRRVTLVGVSFRAIGAAQSREWLEPFGRRVYLTYRGMAHTATAHCSLIEQPVFRFKFLRNWLLRDLRKAATDISLNTWNCLKIGDVAPIRQELGLDNRLVGYVYLLDQEGRVRFRGSGSPTEDELQLLFQVTEECVSERERVWTDVDEHAAEVTFDVDDGEDRDARLKRDRGFRARARDAQLPLELPVWEAGGDVPEPLPRVPWDVVGADGGPVAPPPRKREASRAARRAAGPLSTQTRPGRKRRRH</sequence>
<evidence type="ECO:0000313" key="2">
    <source>
        <dbReference type="EMBL" id="CAH0365905.1"/>
    </source>
</evidence>
<feature type="region of interest" description="Disordered" evidence="1">
    <location>
        <begin position="277"/>
        <end position="323"/>
    </location>
</feature>
<comment type="caution">
    <text evidence="2">The sequence shown here is derived from an EMBL/GenBank/DDBJ whole genome shotgun (WGS) entry which is preliminary data.</text>
</comment>
<proteinExistence type="predicted"/>
<dbReference type="PANTHER" id="PTHR28106:SF1">
    <property type="entry name" value="MITOCHONDRIAL ATPASE COMPLEX SUBUNIT ATP10"/>
    <property type="match status" value="1"/>
</dbReference>
<evidence type="ECO:0000256" key="1">
    <source>
        <dbReference type="SAM" id="MobiDB-lite"/>
    </source>
</evidence>
<dbReference type="Proteomes" id="UP000789595">
    <property type="component" value="Unassembled WGS sequence"/>
</dbReference>
<protein>
    <submittedName>
        <fullName evidence="2">Uncharacterized protein</fullName>
    </submittedName>
</protein>